<keyword evidence="1" id="KW-0472">Membrane</keyword>
<comment type="caution">
    <text evidence="2">The sequence shown here is derived from an EMBL/GenBank/DDBJ whole genome shotgun (WGS) entry which is preliminary data.</text>
</comment>
<dbReference type="OrthoDB" id="288157at2"/>
<evidence type="ECO:0000256" key="1">
    <source>
        <dbReference type="SAM" id="Phobius"/>
    </source>
</evidence>
<accession>A0A2S8GC01</accession>
<evidence type="ECO:0000313" key="3">
    <source>
        <dbReference type="Proteomes" id="UP000237819"/>
    </source>
</evidence>
<reference evidence="2 3" key="1">
    <citation type="submission" date="2018-02" db="EMBL/GenBank/DDBJ databases">
        <title>Comparative genomes isolates from brazilian mangrove.</title>
        <authorList>
            <person name="Araujo J.E."/>
            <person name="Taketani R.G."/>
            <person name="Silva M.C.P."/>
            <person name="Loureco M.V."/>
            <person name="Andreote F.D."/>
        </authorList>
    </citation>
    <scope>NUCLEOTIDE SEQUENCE [LARGE SCALE GENOMIC DNA]</scope>
    <source>
        <strain evidence="2 3">Nap-Phe MGV</strain>
    </source>
</reference>
<sequence>MESFIKGQFDPAAIARQKFWDWLKILGMVFVCGLFAIPLSYEIFFPGDQFSLMQVIILSVFLLLLLVPTVWATHHLLVARWRHLVTWFHWEVDTLRYRVNHSVETQEVDMAGITWVSPSVPLGEHRPRDTIFRVHHSEQGWLYLHNRFLENAWTALMLIALRNRFKNFGDEHAQTTIDAKHPLWSHIEPYLQPGEVVYWIGQANLKHLRDLWIIAGYGFYFFLSVSVLFCYGLMTEIASAESAYSIALVSFVLFGTTSTCILNRYKIHVTRRQLRRSIYAVTSHRALVINGLSWQAYAYMSWRTFDFQEFRPQRIWPELNGYQNRDLILGGAAIPLPLSKQTAWLHQGFISVDDFDAAGNALGRLIRESLDKLSLDDLPSARER</sequence>
<keyword evidence="1" id="KW-1133">Transmembrane helix</keyword>
<feature type="transmembrane region" description="Helical" evidence="1">
    <location>
        <begin position="50"/>
        <end position="72"/>
    </location>
</feature>
<protein>
    <submittedName>
        <fullName evidence="2">Uncharacterized protein</fullName>
    </submittedName>
</protein>
<keyword evidence="1" id="KW-0812">Transmembrane</keyword>
<feature type="transmembrane region" description="Helical" evidence="1">
    <location>
        <begin position="246"/>
        <end position="265"/>
    </location>
</feature>
<gene>
    <name evidence="2" type="ORF">C5Y93_26890</name>
</gene>
<dbReference type="AlphaFoldDB" id="A0A2S8GC01"/>
<proteinExistence type="predicted"/>
<dbReference type="Proteomes" id="UP000237819">
    <property type="component" value="Unassembled WGS sequence"/>
</dbReference>
<dbReference type="RefSeq" id="WP_105338565.1">
    <property type="nucleotide sequence ID" value="NZ_PUHZ01000025.1"/>
</dbReference>
<feature type="transmembrane region" description="Helical" evidence="1">
    <location>
        <begin position="211"/>
        <end position="234"/>
    </location>
</feature>
<dbReference type="EMBL" id="PUHZ01000025">
    <property type="protein sequence ID" value="PQO41988.1"/>
    <property type="molecule type" value="Genomic_DNA"/>
</dbReference>
<evidence type="ECO:0000313" key="2">
    <source>
        <dbReference type="EMBL" id="PQO41988.1"/>
    </source>
</evidence>
<organism evidence="2 3">
    <name type="scientific">Blastopirellula marina</name>
    <dbReference type="NCBI Taxonomy" id="124"/>
    <lineage>
        <taxon>Bacteria</taxon>
        <taxon>Pseudomonadati</taxon>
        <taxon>Planctomycetota</taxon>
        <taxon>Planctomycetia</taxon>
        <taxon>Pirellulales</taxon>
        <taxon>Pirellulaceae</taxon>
        <taxon>Blastopirellula</taxon>
    </lineage>
</organism>
<name>A0A2S8GC01_9BACT</name>
<feature type="transmembrane region" description="Helical" evidence="1">
    <location>
        <begin position="25"/>
        <end position="44"/>
    </location>
</feature>